<dbReference type="EMBL" id="BAAAJK010000053">
    <property type="protein sequence ID" value="GAA1401960.1"/>
    <property type="molecule type" value="Genomic_DNA"/>
</dbReference>
<keyword evidence="3" id="KW-1185">Reference proteome</keyword>
<gene>
    <name evidence="2" type="ORF">GCM10009613_61130</name>
</gene>
<feature type="region of interest" description="Disordered" evidence="1">
    <location>
        <begin position="475"/>
        <end position="501"/>
    </location>
</feature>
<protein>
    <submittedName>
        <fullName evidence="2">Phage portal protein</fullName>
    </submittedName>
</protein>
<sequence length="501" mass="56496">MAIDVDRPGSPGWWLWKLSEEQRQRRKRLDSLWERYEGRPPLPVGAENAREAFQDFQRLARSNLADLAVQAVAERCSLIGFRTSAEQAAAEVTDEVIGAIWEYNQMAMQVQDVHEYMGAMGCGYTIVGPAPDDEEDPRSPFWDPDLDVDEPDGELDSDEPMPLITVEDPRDVITAQDPARSGRTLAAIKYKYDPQDDVDRIFVLMRGGLIYRARRSGRKTGSTQFGPKWRFSPKGWEWENFDDPDTLPTADVPVTWYRNPRDKAAFEQHIDVMDRVNHQILQRMSIAVMQAFRQRAVKGLPEKDDDGNVIDYEGIFSADPAAIWQLPEAAEMWESGQVDLTPILSAVKDDVREFMGNTRTPMTYYTPDAANGSAEGASLTREGLTFKVENTFLYAGAGHTRTARLALRYHDRDDLAKKVLPLWAPAERFSLAQRYDAAEKGRQAGVPWRTRMLSILQFSPAEVARMEVERLQEQLLGGVAAEQDREPGQGDPDDDPADGGQ</sequence>
<feature type="region of interest" description="Disordered" evidence="1">
    <location>
        <begin position="127"/>
        <end position="162"/>
    </location>
</feature>
<evidence type="ECO:0000256" key="1">
    <source>
        <dbReference type="SAM" id="MobiDB-lite"/>
    </source>
</evidence>
<comment type="caution">
    <text evidence="2">The sequence shown here is derived from an EMBL/GenBank/DDBJ whole genome shotgun (WGS) entry which is preliminary data.</text>
</comment>
<dbReference type="Proteomes" id="UP001501414">
    <property type="component" value="Unassembled WGS sequence"/>
</dbReference>
<evidence type="ECO:0000313" key="2">
    <source>
        <dbReference type="EMBL" id="GAA1401960.1"/>
    </source>
</evidence>
<proteinExistence type="predicted"/>
<dbReference type="RefSeq" id="WP_344029379.1">
    <property type="nucleotide sequence ID" value="NZ_BAAAJK010000053.1"/>
</dbReference>
<dbReference type="InterPro" id="IPR021145">
    <property type="entry name" value="Portal_protein_SPP1_Gp6-like"/>
</dbReference>
<feature type="compositionally biased region" description="Acidic residues" evidence="1">
    <location>
        <begin position="144"/>
        <end position="159"/>
    </location>
</feature>
<evidence type="ECO:0000313" key="3">
    <source>
        <dbReference type="Proteomes" id="UP001501414"/>
    </source>
</evidence>
<reference evidence="3" key="1">
    <citation type="journal article" date="2019" name="Int. J. Syst. Evol. Microbiol.">
        <title>The Global Catalogue of Microorganisms (GCM) 10K type strain sequencing project: providing services to taxonomists for standard genome sequencing and annotation.</title>
        <authorList>
            <consortium name="The Broad Institute Genomics Platform"/>
            <consortium name="The Broad Institute Genome Sequencing Center for Infectious Disease"/>
            <person name="Wu L."/>
            <person name="Ma J."/>
        </authorList>
    </citation>
    <scope>NUCLEOTIDE SEQUENCE [LARGE SCALE GENOMIC DNA]</scope>
    <source>
        <strain evidence="3">JCM 11896</strain>
    </source>
</reference>
<name>A0ABP4J342_9PSEU</name>
<organism evidence="2 3">
    <name type="scientific">Pseudonocardia kongjuensis</name>
    <dbReference type="NCBI Taxonomy" id="102227"/>
    <lineage>
        <taxon>Bacteria</taxon>
        <taxon>Bacillati</taxon>
        <taxon>Actinomycetota</taxon>
        <taxon>Actinomycetes</taxon>
        <taxon>Pseudonocardiales</taxon>
        <taxon>Pseudonocardiaceae</taxon>
        <taxon>Pseudonocardia</taxon>
    </lineage>
</organism>
<accession>A0ABP4J342</accession>
<feature type="compositionally biased region" description="Acidic residues" evidence="1">
    <location>
        <begin position="491"/>
        <end position="501"/>
    </location>
</feature>
<dbReference type="Pfam" id="PF05133">
    <property type="entry name" value="SPP1_portal"/>
    <property type="match status" value="1"/>
</dbReference>